<feature type="transmembrane region" description="Helical" evidence="7">
    <location>
        <begin position="20"/>
        <end position="39"/>
    </location>
</feature>
<reference evidence="8 10" key="1">
    <citation type="submission" date="2015-11" db="EMBL/GenBank/DDBJ databases">
        <title>Genomic analysis of 38 Legionella species identifies large and diverse effector repertoires.</title>
        <authorList>
            <person name="Burstein D."/>
            <person name="Amaro F."/>
            <person name="Zusman T."/>
            <person name="Lifshitz Z."/>
            <person name="Cohen O."/>
            <person name="Gilbert J.A."/>
            <person name="Pupko T."/>
            <person name="Shuman H.A."/>
            <person name="Segal G."/>
        </authorList>
    </citation>
    <scope>NUCLEOTIDE SEQUENCE [LARGE SCALE GENOMIC DNA]</scope>
    <source>
        <strain evidence="8 10">ATCC 49507</strain>
    </source>
</reference>
<comment type="similarity">
    <text evidence="2">Belongs to the nucleobase:cation symporter-2 (NCS2) (TC 2.A.40) family.</text>
</comment>
<feature type="transmembrane region" description="Helical" evidence="7">
    <location>
        <begin position="326"/>
        <end position="348"/>
    </location>
</feature>
<evidence type="ECO:0000256" key="7">
    <source>
        <dbReference type="SAM" id="Phobius"/>
    </source>
</evidence>
<dbReference type="RefSeq" id="WP_058474535.1">
    <property type="nucleotide sequence ID" value="NZ_CAAAIL010000001.1"/>
</dbReference>
<feature type="transmembrane region" description="Helical" evidence="7">
    <location>
        <begin position="414"/>
        <end position="437"/>
    </location>
</feature>
<comment type="subcellular location">
    <subcellularLocation>
        <location evidence="1">Membrane</location>
        <topology evidence="1">Multi-pass membrane protein</topology>
    </subcellularLocation>
</comment>
<reference evidence="9 11" key="2">
    <citation type="submission" date="2018-06" db="EMBL/GenBank/DDBJ databases">
        <authorList>
            <consortium name="Pathogen Informatics"/>
            <person name="Doyle S."/>
        </authorList>
    </citation>
    <scope>NUCLEOTIDE SEQUENCE [LARGE SCALE GENOMIC DNA]</scope>
    <source>
        <strain evidence="9 11">NCTC12376</strain>
    </source>
</reference>
<evidence type="ECO:0000313" key="10">
    <source>
        <dbReference type="Proteomes" id="UP000054639"/>
    </source>
</evidence>
<keyword evidence="3" id="KW-0813">Transport</keyword>
<feature type="transmembrane region" description="Helical" evidence="7">
    <location>
        <begin position="354"/>
        <end position="371"/>
    </location>
</feature>
<evidence type="ECO:0000313" key="11">
    <source>
        <dbReference type="Proteomes" id="UP000254230"/>
    </source>
</evidence>
<evidence type="ECO:0000256" key="1">
    <source>
        <dbReference type="ARBA" id="ARBA00004141"/>
    </source>
</evidence>
<feature type="transmembrane region" description="Helical" evidence="7">
    <location>
        <begin position="78"/>
        <end position="99"/>
    </location>
</feature>
<dbReference type="PANTHER" id="PTHR42810">
    <property type="entry name" value="PURINE PERMEASE C1399.01C-RELATED"/>
    <property type="match status" value="1"/>
</dbReference>
<organism evidence="9 11">
    <name type="scientific">Legionella quateirensis</name>
    <dbReference type="NCBI Taxonomy" id="45072"/>
    <lineage>
        <taxon>Bacteria</taxon>
        <taxon>Pseudomonadati</taxon>
        <taxon>Pseudomonadota</taxon>
        <taxon>Gammaproteobacteria</taxon>
        <taxon>Legionellales</taxon>
        <taxon>Legionellaceae</taxon>
        <taxon>Legionella</taxon>
    </lineage>
</organism>
<dbReference type="PANTHER" id="PTHR42810:SF2">
    <property type="entry name" value="PURINE PERMEASE C1399.01C-RELATED"/>
    <property type="match status" value="1"/>
</dbReference>
<dbReference type="AlphaFoldDB" id="A0A378KZI9"/>
<feature type="transmembrane region" description="Helical" evidence="7">
    <location>
        <begin position="194"/>
        <end position="214"/>
    </location>
</feature>
<feature type="transmembrane region" description="Helical" evidence="7">
    <location>
        <begin position="51"/>
        <end position="72"/>
    </location>
</feature>
<evidence type="ECO:0000256" key="5">
    <source>
        <dbReference type="ARBA" id="ARBA00022989"/>
    </source>
</evidence>
<evidence type="ECO:0000313" key="9">
    <source>
        <dbReference type="EMBL" id="STY18947.1"/>
    </source>
</evidence>
<accession>A0A378KZI9</accession>
<dbReference type="InterPro" id="IPR006043">
    <property type="entry name" value="NCS2"/>
</dbReference>
<dbReference type="Proteomes" id="UP000254230">
    <property type="component" value="Unassembled WGS sequence"/>
</dbReference>
<dbReference type="Proteomes" id="UP000054639">
    <property type="component" value="Unassembled WGS sequence"/>
</dbReference>
<dbReference type="Pfam" id="PF00860">
    <property type="entry name" value="Xan_ur_permease"/>
    <property type="match status" value="1"/>
</dbReference>
<sequence length="563" mass="61188">MKRPAQLIYGVDDKPDFPTLLLLGLQYAAIITAFLLLPVIVMQHVHINNELAAGVISTAMLIAGLTTILQVIGRGLIGSGYLVLATPTPVYIAPSIIAIQMGGLPLVFGMTLFSGILQATLSLLFKRLKKFFPAEIGGLIMALIGIELAKIGINSFISIFSTATTHVVLASCISVFTLLLILVMVLWGSNVLRLYALIIALIVGYFLIYITGCMDENAIMQIKQAHWFALPTVPMITTGIRFDSSLIVPFAIAALACAIKVSGAVTAHQELNDADWVRPEMGSISRGCFIDSMGTILCGVFGSFGQNVSSSALGVSLSSGVSCRRVAYSFAAIFWLLSFCPKFALILVLTPGPIVAAILLFLAATIFVSGLKTIIPRMIVSHRAIVIGVSFMLGVSRDIYPITYQHLPNYIQSLAGSSIALATISAIIFNFIGLLAIDNFKSARVALSPDVNGLKFGLDYLESLQHDWDLPLSLYNDVKVTTNKLLTNITEKHLSTDLIILDIKLTRSQLDLNITYKGYLIKPILMHKKNNIIAENEVIIEHASNAFAYIEHDKTIMQLSFDY</sequence>
<evidence type="ECO:0000256" key="2">
    <source>
        <dbReference type="ARBA" id="ARBA00008821"/>
    </source>
</evidence>
<protein>
    <submittedName>
        <fullName evidence="9">Xanthine permease XanP</fullName>
    </submittedName>
</protein>
<dbReference type="EMBL" id="UGOW01000001">
    <property type="protein sequence ID" value="STY18947.1"/>
    <property type="molecule type" value="Genomic_DNA"/>
</dbReference>
<evidence type="ECO:0000256" key="6">
    <source>
        <dbReference type="ARBA" id="ARBA00023136"/>
    </source>
</evidence>
<feature type="transmembrane region" description="Helical" evidence="7">
    <location>
        <begin position="165"/>
        <end position="188"/>
    </location>
</feature>
<keyword evidence="5 7" id="KW-1133">Transmembrane helix</keyword>
<evidence type="ECO:0000313" key="8">
    <source>
        <dbReference type="EMBL" id="KTD46284.1"/>
    </source>
</evidence>
<evidence type="ECO:0000256" key="4">
    <source>
        <dbReference type="ARBA" id="ARBA00022692"/>
    </source>
</evidence>
<dbReference type="GO" id="GO:0042907">
    <property type="term" value="F:xanthine transmembrane transporter activity"/>
    <property type="evidence" value="ECO:0007669"/>
    <property type="project" value="TreeGrafter"/>
</dbReference>
<name>A0A378KZI9_9GAMM</name>
<dbReference type="EMBL" id="LNYR01000034">
    <property type="protein sequence ID" value="KTD46284.1"/>
    <property type="molecule type" value="Genomic_DNA"/>
</dbReference>
<keyword evidence="4 7" id="KW-0812">Transmembrane</keyword>
<keyword evidence="6 7" id="KW-0472">Membrane</keyword>
<feature type="transmembrane region" description="Helical" evidence="7">
    <location>
        <begin position="383"/>
        <end position="402"/>
    </location>
</feature>
<feature type="transmembrane region" description="Helical" evidence="7">
    <location>
        <begin position="131"/>
        <end position="153"/>
    </location>
</feature>
<dbReference type="OrthoDB" id="9779092at2"/>
<dbReference type="GO" id="GO:0005886">
    <property type="term" value="C:plasma membrane"/>
    <property type="evidence" value="ECO:0007669"/>
    <property type="project" value="TreeGrafter"/>
</dbReference>
<feature type="transmembrane region" description="Helical" evidence="7">
    <location>
        <begin position="106"/>
        <end position="125"/>
    </location>
</feature>
<evidence type="ECO:0000256" key="3">
    <source>
        <dbReference type="ARBA" id="ARBA00022448"/>
    </source>
</evidence>
<gene>
    <name evidence="9" type="primary">xanP</name>
    <name evidence="8" type="ORF">Lqua_2387</name>
    <name evidence="9" type="ORF">NCTC12376_02773</name>
</gene>
<keyword evidence="10" id="KW-1185">Reference proteome</keyword>
<dbReference type="STRING" id="45072.Lqua_2387"/>
<dbReference type="NCBIfam" id="NF037981">
    <property type="entry name" value="NCS2_1"/>
    <property type="match status" value="1"/>
</dbReference>
<proteinExistence type="inferred from homology"/>